<dbReference type="AlphaFoldDB" id="A0A1M6KMA2"/>
<dbReference type="STRING" id="1123357.SAMN02745244_02856"/>
<organism evidence="1 2">
    <name type="scientific">Tessaracoccus bendigoensis DSM 12906</name>
    <dbReference type="NCBI Taxonomy" id="1123357"/>
    <lineage>
        <taxon>Bacteria</taxon>
        <taxon>Bacillati</taxon>
        <taxon>Actinomycetota</taxon>
        <taxon>Actinomycetes</taxon>
        <taxon>Propionibacteriales</taxon>
        <taxon>Propionibacteriaceae</taxon>
        <taxon>Tessaracoccus</taxon>
    </lineage>
</organism>
<evidence type="ECO:0000313" key="1">
    <source>
        <dbReference type="EMBL" id="SHJ60047.1"/>
    </source>
</evidence>
<proteinExistence type="predicted"/>
<reference evidence="1 2" key="1">
    <citation type="submission" date="2016-11" db="EMBL/GenBank/DDBJ databases">
        <authorList>
            <person name="Jaros S."/>
            <person name="Januszkiewicz K."/>
            <person name="Wedrychowicz H."/>
        </authorList>
    </citation>
    <scope>NUCLEOTIDE SEQUENCE [LARGE SCALE GENOMIC DNA]</scope>
    <source>
        <strain evidence="1 2">DSM 12906</strain>
    </source>
</reference>
<gene>
    <name evidence="1" type="ORF">SAMN02745244_02856</name>
</gene>
<sequence>MFDEDEVVRVYVPPGWPGSVRPPGSPGWLASVEGFLLDVCPPEYRGYPVLRRHPVVLAGLAREFVASQLVATRAGLSGVRSSLAGLVDTSTVDQAAGVLQQEEARLTRVARGVDLVDQALRDVRFKPKL</sequence>
<accession>A0A1M6KMA2</accession>
<name>A0A1M6KMA2_9ACTN</name>
<dbReference type="EMBL" id="FQZG01000061">
    <property type="protein sequence ID" value="SHJ60047.1"/>
    <property type="molecule type" value="Genomic_DNA"/>
</dbReference>
<protein>
    <submittedName>
        <fullName evidence="1">Uncharacterized protein</fullName>
    </submittedName>
</protein>
<keyword evidence="2" id="KW-1185">Reference proteome</keyword>
<dbReference type="OrthoDB" id="4244911at2"/>
<evidence type="ECO:0000313" key="2">
    <source>
        <dbReference type="Proteomes" id="UP000184512"/>
    </source>
</evidence>
<dbReference type="RefSeq" id="WP_073189513.1">
    <property type="nucleotide sequence ID" value="NZ_FQZG01000061.1"/>
</dbReference>
<dbReference type="Proteomes" id="UP000184512">
    <property type="component" value="Unassembled WGS sequence"/>
</dbReference>